<reference evidence="1 2" key="1">
    <citation type="journal article" date="2019" name="Sci. Rep.">
        <title>Nanopore sequencing improves the draft genome of the human pathogenic amoeba Naegleria fowleri.</title>
        <authorList>
            <person name="Liechti N."/>
            <person name="Schurch N."/>
            <person name="Bruggmann R."/>
            <person name="Wittwer M."/>
        </authorList>
    </citation>
    <scope>NUCLEOTIDE SEQUENCE [LARGE SCALE GENOMIC DNA]</scope>
    <source>
        <strain evidence="1 2">ATCC 30894</strain>
    </source>
</reference>
<evidence type="ECO:0000313" key="1">
    <source>
        <dbReference type="EMBL" id="KAF0978370.1"/>
    </source>
</evidence>
<dbReference type="InterPro" id="IPR011992">
    <property type="entry name" value="EF-hand-dom_pair"/>
</dbReference>
<gene>
    <name evidence="1" type="ORF">FDP41_002885</name>
</gene>
<dbReference type="VEuPathDB" id="AmoebaDB:NfTy_055820"/>
<dbReference type="AlphaFoldDB" id="A0A6A5BXP3"/>
<organism evidence="1 2">
    <name type="scientific">Naegleria fowleri</name>
    <name type="common">Brain eating amoeba</name>
    <dbReference type="NCBI Taxonomy" id="5763"/>
    <lineage>
        <taxon>Eukaryota</taxon>
        <taxon>Discoba</taxon>
        <taxon>Heterolobosea</taxon>
        <taxon>Tetramitia</taxon>
        <taxon>Eutetramitia</taxon>
        <taxon>Vahlkampfiidae</taxon>
        <taxon>Naegleria</taxon>
    </lineage>
</organism>
<dbReference type="GeneID" id="68110103"/>
<evidence type="ECO:0000313" key="2">
    <source>
        <dbReference type="Proteomes" id="UP000444721"/>
    </source>
</evidence>
<name>A0A6A5BXP3_NAEFO</name>
<protein>
    <recommendedName>
        <fullName evidence="3">EF-hand domain-containing protein</fullName>
    </recommendedName>
</protein>
<dbReference type="OrthoDB" id="10401941at2759"/>
<dbReference type="OMA" id="DTERTHT"/>
<dbReference type="SUPFAM" id="SSF47473">
    <property type="entry name" value="EF-hand"/>
    <property type="match status" value="1"/>
</dbReference>
<dbReference type="RefSeq" id="XP_044563083.1">
    <property type="nucleotide sequence ID" value="XM_044706128.1"/>
</dbReference>
<evidence type="ECO:0008006" key="3">
    <source>
        <dbReference type="Google" id="ProtNLM"/>
    </source>
</evidence>
<dbReference type="EMBL" id="VFQX01000030">
    <property type="protein sequence ID" value="KAF0978370.1"/>
    <property type="molecule type" value="Genomic_DNA"/>
</dbReference>
<accession>A0A6A5BXP3</accession>
<keyword evidence="2" id="KW-1185">Reference proteome</keyword>
<sequence length="260" mass="30378">MNRKLLSEKELAEFQNLYEFLMIDDYIQEMMQHPCTPRPNNMEYLIVTPRQPQTLNPNGATSSKLLQKRMTAKQIKSLFKRTGFEVSDQVIQEIVYPNRAKTRSSSKKSRRHSRSSSLTRGSLSFAKFLSLANTKPSIRICVTKNQVLQAFKILSEDWADENGWIDCDVLENYLMNFSYHTEKAFEANNADYSLEELCDTERTHTTTESTHRSFLSEEVRKFLDQDFAKVRNMLDPFETGQFNYQKFIDLAFGDQCQTRQ</sequence>
<comment type="caution">
    <text evidence="1">The sequence shown here is derived from an EMBL/GenBank/DDBJ whole genome shotgun (WGS) entry which is preliminary data.</text>
</comment>
<dbReference type="VEuPathDB" id="AmoebaDB:NF0114310"/>
<dbReference type="VEuPathDB" id="AmoebaDB:FDP41_002885"/>
<dbReference type="Proteomes" id="UP000444721">
    <property type="component" value="Unassembled WGS sequence"/>
</dbReference>
<proteinExistence type="predicted"/>